<gene>
    <name evidence="7" type="primary">LOC109688581</name>
</gene>
<evidence type="ECO:0000256" key="4">
    <source>
        <dbReference type="ARBA" id="ARBA00022729"/>
    </source>
</evidence>
<dbReference type="RefSeq" id="XP_020022640.2">
    <property type="nucleotide sequence ID" value="XM_020167051.2"/>
</dbReference>
<keyword evidence="3" id="KW-0964">Secreted</keyword>
<comment type="subcellular location">
    <subcellularLocation>
        <location evidence="1">Secreted</location>
    </subcellularLocation>
</comment>
<dbReference type="Pfam" id="PF05612">
    <property type="entry name" value="Leg1"/>
    <property type="match status" value="1"/>
</dbReference>
<dbReference type="OrthoDB" id="17046at2759"/>
<name>A0A8B7UWC8_CASCN</name>
<keyword evidence="5" id="KW-0325">Glycoprotein</keyword>
<dbReference type="GO" id="GO:0005615">
    <property type="term" value="C:extracellular space"/>
    <property type="evidence" value="ECO:0007669"/>
    <property type="project" value="TreeGrafter"/>
</dbReference>
<evidence type="ECO:0000256" key="1">
    <source>
        <dbReference type="ARBA" id="ARBA00004613"/>
    </source>
</evidence>
<keyword evidence="6" id="KW-1185">Reference proteome</keyword>
<dbReference type="GeneID" id="109688581"/>
<reference evidence="7" key="1">
    <citation type="submission" date="2025-08" db="UniProtKB">
        <authorList>
            <consortium name="RefSeq"/>
        </authorList>
    </citation>
    <scope>IDENTIFICATION</scope>
</reference>
<dbReference type="InterPro" id="IPR008499">
    <property type="entry name" value="Leg1"/>
</dbReference>
<evidence type="ECO:0000256" key="2">
    <source>
        <dbReference type="ARBA" id="ARBA00009122"/>
    </source>
</evidence>
<evidence type="ECO:0000256" key="3">
    <source>
        <dbReference type="ARBA" id="ARBA00022525"/>
    </source>
</evidence>
<evidence type="ECO:0000313" key="7">
    <source>
        <dbReference type="RefSeq" id="XP_020022640.2"/>
    </source>
</evidence>
<dbReference type="PANTHER" id="PTHR18820:SF1">
    <property type="entry name" value="PROTEIN LEG1 HOMOLOG"/>
    <property type="match status" value="1"/>
</dbReference>
<evidence type="ECO:0000313" key="6">
    <source>
        <dbReference type="Proteomes" id="UP001732720"/>
    </source>
</evidence>
<proteinExistence type="inferred from homology"/>
<protein>
    <submittedName>
        <fullName evidence="7">Protein LEG1 homolog isoform X1</fullName>
    </submittedName>
</protein>
<dbReference type="Proteomes" id="UP001732720">
    <property type="component" value="Chromosome 1"/>
</dbReference>
<organism evidence="7">
    <name type="scientific">Castor canadensis</name>
    <name type="common">American beaver</name>
    <dbReference type="NCBI Taxonomy" id="51338"/>
    <lineage>
        <taxon>Eukaryota</taxon>
        <taxon>Metazoa</taxon>
        <taxon>Chordata</taxon>
        <taxon>Craniata</taxon>
        <taxon>Vertebrata</taxon>
        <taxon>Euteleostomi</taxon>
        <taxon>Mammalia</taxon>
        <taxon>Eutheria</taxon>
        <taxon>Euarchontoglires</taxon>
        <taxon>Glires</taxon>
        <taxon>Rodentia</taxon>
        <taxon>Castorimorpha</taxon>
        <taxon>Castoridae</taxon>
        <taxon>Castor</taxon>
    </lineage>
</organism>
<comment type="similarity">
    <text evidence="2">Belongs to the LEG1 family.</text>
</comment>
<evidence type="ECO:0000256" key="5">
    <source>
        <dbReference type="ARBA" id="ARBA00023180"/>
    </source>
</evidence>
<dbReference type="PANTHER" id="PTHR18820">
    <property type="entry name" value="LEG1"/>
    <property type="match status" value="1"/>
</dbReference>
<keyword evidence="4" id="KW-0732">Signal</keyword>
<dbReference type="KEGG" id="ccan:109688581"/>
<accession>A0A8B7UWC8</accession>
<sequence>MTLLPSWVWVLAGCLSASLVQSSNLSDFYPPLWKESPGQLSDYKVQDGVYIIDPWIFTDRMGMYKILLNKTATYFAKFAPENEQNILWGLPLQHGWQYKTGRLADPTGRTNCGYKSGNHLCISVDSWWADINYFLSVLPFLAAVDSGIMGISSDQVTLLPPPTDQMRFCYGVTGCRSSYIDLMNKWSNFYQYMLSPSSNFDDLLKYLWIAHTSTLKVPLSAFEDRFFYYSNQEADFGKSWAVTVNYLGAACFPTTLNRSHEFQKGLPPRILVSTDIAPYISDFTALQNIVLVVLNVVRNVDESTASLSLTAWKYLMKTQAARELFLEIFEEVFGEKMHWPDMVISRADMIFSCEVFTSVQGIP</sequence>
<dbReference type="AlphaFoldDB" id="A0A8B7UWC8"/>